<comment type="caution">
    <text evidence="2">The sequence shown here is derived from an EMBL/GenBank/DDBJ whole genome shotgun (WGS) entry which is preliminary data.</text>
</comment>
<sequence>SHMNTKLKLQFKDTINHWKSKPKAETKQRSTSTENQTNVFSRNWITKPPYMVNNAMVECLLGVAGPSFLPDTNIEAAIANPFSGAGGAGARRRWDKLVSCCLLFTYLLCSDFVLFLFPFLIFLKLGFSRSSRHISMSPRQRQTEEEKPYESNPLDIAISLVGCTFNFKHVALSNSTVVEVVSFTEKLALLINLFAPEKAEDDCEKTLRSGLDLVTKAAHTSDVSELSQSRDWPDEPLFFLWWLSPVTPESSGYNSSSPQIWYELLNPKALSPVLDLKPIEFCCYSPCIWKHPAKIRITLVKIRIMCMMSDEQGKFKWSSPTPQLCFGCTVCVNVSCISVATKSMEEATKLVWNLTEILLKLINFSPLDFSFVEKSSQTSSCQGQERSFFHSSSFVVRALPPISLPQGGDTSLVSNPRPVSATLCLFSCVATCTKSEETTEFVSTKTEDMIQLSKGKIYKTCCHLSCSSSSSKLLLQRIRISY</sequence>
<keyword evidence="1" id="KW-0812">Transmembrane</keyword>
<keyword evidence="1" id="KW-0472">Membrane</keyword>
<evidence type="ECO:0000313" key="2">
    <source>
        <dbReference type="EMBL" id="KAH0860319.1"/>
    </source>
</evidence>
<protein>
    <submittedName>
        <fullName evidence="2">Uncharacterized protein</fullName>
    </submittedName>
</protein>
<evidence type="ECO:0000313" key="3">
    <source>
        <dbReference type="Proteomes" id="UP000824890"/>
    </source>
</evidence>
<evidence type="ECO:0000256" key="1">
    <source>
        <dbReference type="SAM" id="Phobius"/>
    </source>
</evidence>
<keyword evidence="3" id="KW-1185">Reference proteome</keyword>
<gene>
    <name evidence="2" type="ORF">HID58_088580</name>
</gene>
<feature type="transmembrane region" description="Helical" evidence="1">
    <location>
        <begin position="101"/>
        <end position="123"/>
    </location>
</feature>
<keyword evidence="1" id="KW-1133">Transmembrane helix</keyword>
<dbReference type="Proteomes" id="UP000824890">
    <property type="component" value="Unassembled WGS sequence"/>
</dbReference>
<organism evidence="2 3">
    <name type="scientific">Brassica napus</name>
    <name type="common">Rape</name>
    <dbReference type="NCBI Taxonomy" id="3708"/>
    <lineage>
        <taxon>Eukaryota</taxon>
        <taxon>Viridiplantae</taxon>
        <taxon>Streptophyta</taxon>
        <taxon>Embryophyta</taxon>
        <taxon>Tracheophyta</taxon>
        <taxon>Spermatophyta</taxon>
        <taxon>Magnoliopsida</taxon>
        <taxon>eudicotyledons</taxon>
        <taxon>Gunneridae</taxon>
        <taxon>Pentapetalae</taxon>
        <taxon>rosids</taxon>
        <taxon>malvids</taxon>
        <taxon>Brassicales</taxon>
        <taxon>Brassicaceae</taxon>
        <taxon>Brassiceae</taxon>
        <taxon>Brassica</taxon>
    </lineage>
</organism>
<name>A0ABQ7XWL5_BRANA</name>
<dbReference type="EMBL" id="JAGKQM010000019">
    <property type="protein sequence ID" value="KAH0860319.1"/>
    <property type="molecule type" value="Genomic_DNA"/>
</dbReference>
<accession>A0ABQ7XWL5</accession>
<proteinExistence type="predicted"/>
<reference evidence="2 3" key="1">
    <citation type="submission" date="2021-05" db="EMBL/GenBank/DDBJ databases">
        <title>Genome Assembly of Synthetic Allotetraploid Brassica napus Reveals Homoeologous Exchanges between Subgenomes.</title>
        <authorList>
            <person name="Davis J.T."/>
        </authorList>
    </citation>
    <scope>NUCLEOTIDE SEQUENCE [LARGE SCALE GENOMIC DNA]</scope>
    <source>
        <strain evidence="3">cv. Da-Ae</strain>
        <tissue evidence="2">Seedling</tissue>
    </source>
</reference>
<feature type="non-terminal residue" evidence="2">
    <location>
        <position position="1"/>
    </location>
</feature>